<feature type="domain" description="Aminotransferase-like plant mobile" evidence="1">
    <location>
        <begin position="54"/>
        <end position="165"/>
    </location>
</feature>
<evidence type="ECO:0000259" key="1">
    <source>
        <dbReference type="Pfam" id="PF10536"/>
    </source>
</evidence>
<sequence length="191" mass="22394">DVQLQLGLPVDRSVLTGSIQSVDWGAICYDILDTFQEPKNNSTKVERIRYARAYILDIIGVIPDEFFQNSNIWHVKVPLVNYATVEMHQTDRVLRQFGFQQSILVTPEVLNDEHKIDLNQSNTHWLVFFLEYIKIWENRYNHIPTHELIIVPELTCALDYMPWFRIHGKLYFLSKSRGVSKSMLKGNDRTL</sequence>
<dbReference type="InterPro" id="IPR019557">
    <property type="entry name" value="AminoTfrase-like_pln_mobile"/>
</dbReference>
<dbReference type="GO" id="GO:0010073">
    <property type="term" value="P:meristem maintenance"/>
    <property type="evidence" value="ECO:0007669"/>
    <property type="project" value="InterPro"/>
</dbReference>
<name>A0A7J9B1N8_9ROSI</name>
<dbReference type="Pfam" id="PF10536">
    <property type="entry name" value="PMD"/>
    <property type="match status" value="1"/>
</dbReference>
<feature type="non-terminal residue" evidence="2">
    <location>
        <position position="1"/>
    </location>
</feature>
<dbReference type="AlphaFoldDB" id="A0A7J9B1N8"/>
<gene>
    <name evidence="2" type="ORF">Golax_023325</name>
</gene>
<keyword evidence="3" id="KW-1185">Reference proteome</keyword>
<protein>
    <recommendedName>
        <fullName evidence="1">Aminotransferase-like plant mobile domain-containing protein</fullName>
    </recommendedName>
</protein>
<organism evidence="2 3">
    <name type="scientific">Gossypium laxum</name>
    <dbReference type="NCBI Taxonomy" id="34288"/>
    <lineage>
        <taxon>Eukaryota</taxon>
        <taxon>Viridiplantae</taxon>
        <taxon>Streptophyta</taxon>
        <taxon>Embryophyta</taxon>
        <taxon>Tracheophyta</taxon>
        <taxon>Spermatophyta</taxon>
        <taxon>Magnoliopsida</taxon>
        <taxon>eudicotyledons</taxon>
        <taxon>Gunneridae</taxon>
        <taxon>Pentapetalae</taxon>
        <taxon>rosids</taxon>
        <taxon>malvids</taxon>
        <taxon>Malvales</taxon>
        <taxon>Malvaceae</taxon>
        <taxon>Malvoideae</taxon>
        <taxon>Gossypium</taxon>
    </lineage>
</organism>
<accession>A0A7J9B1N8</accession>
<reference evidence="2 3" key="1">
    <citation type="journal article" date="2019" name="Genome Biol. Evol.">
        <title>Insights into the evolution of the New World diploid cottons (Gossypium, subgenus Houzingenia) based on genome sequencing.</title>
        <authorList>
            <person name="Grover C.E."/>
            <person name="Arick M.A. 2nd"/>
            <person name="Thrash A."/>
            <person name="Conover J.L."/>
            <person name="Sanders W.S."/>
            <person name="Peterson D.G."/>
            <person name="Frelichowski J.E."/>
            <person name="Scheffler J.A."/>
            <person name="Scheffler B.E."/>
            <person name="Wendel J.F."/>
        </authorList>
    </citation>
    <scope>NUCLEOTIDE SEQUENCE [LARGE SCALE GENOMIC DNA]</scope>
    <source>
        <strain evidence="2">4</strain>
        <tissue evidence="2">Leaf</tissue>
    </source>
</reference>
<evidence type="ECO:0000313" key="2">
    <source>
        <dbReference type="EMBL" id="MBA0730251.1"/>
    </source>
</evidence>
<comment type="caution">
    <text evidence="2">The sequence shown here is derived from an EMBL/GenBank/DDBJ whole genome shotgun (WGS) entry which is preliminary data.</text>
</comment>
<dbReference type="EMBL" id="JABEZV010443645">
    <property type="protein sequence ID" value="MBA0730251.1"/>
    <property type="molecule type" value="Genomic_DNA"/>
</dbReference>
<evidence type="ECO:0000313" key="3">
    <source>
        <dbReference type="Proteomes" id="UP000593574"/>
    </source>
</evidence>
<dbReference type="PANTHER" id="PTHR46033">
    <property type="entry name" value="PROTEIN MAIN-LIKE 2"/>
    <property type="match status" value="1"/>
</dbReference>
<dbReference type="InterPro" id="IPR044824">
    <property type="entry name" value="MAIN-like"/>
</dbReference>
<dbReference type="Proteomes" id="UP000593574">
    <property type="component" value="Unassembled WGS sequence"/>
</dbReference>
<proteinExistence type="predicted"/>
<dbReference type="PANTHER" id="PTHR46033:SF8">
    <property type="entry name" value="PROTEIN MAINTENANCE OF MERISTEMS-LIKE"/>
    <property type="match status" value="1"/>
</dbReference>